<dbReference type="EMBL" id="JBHRZS010000007">
    <property type="protein sequence ID" value="MFC3881361.1"/>
    <property type="molecule type" value="Genomic_DNA"/>
</dbReference>
<evidence type="ECO:0000259" key="1">
    <source>
        <dbReference type="Pfam" id="PF13590"/>
    </source>
</evidence>
<comment type="caution">
    <text evidence="2">The sequence shown here is derived from an EMBL/GenBank/DDBJ whole genome shotgun (WGS) entry which is preliminary data.</text>
</comment>
<proteinExistence type="predicted"/>
<reference evidence="3" key="1">
    <citation type="journal article" date="2019" name="Int. J. Syst. Evol. Microbiol.">
        <title>The Global Catalogue of Microorganisms (GCM) 10K type strain sequencing project: providing services to taxonomists for standard genome sequencing and annotation.</title>
        <authorList>
            <consortium name="The Broad Institute Genomics Platform"/>
            <consortium name="The Broad Institute Genome Sequencing Center for Infectious Disease"/>
            <person name="Wu L."/>
            <person name="Ma J."/>
        </authorList>
    </citation>
    <scope>NUCLEOTIDE SEQUENCE [LARGE SCALE GENOMIC DNA]</scope>
    <source>
        <strain evidence="3">CCUG 60523</strain>
    </source>
</reference>
<evidence type="ECO:0000313" key="2">
    <source>
        <dbReference type="EMBL" id="MFC3881361.1"/>
    </source>
</evidence>
<accession>A0ABV8AWN2</accession>
<dbReference type="RefSeq" id="WP_377906703.1">
    <property type="nucleotide sequence ID" value="NZ_JBHRZS010000007.1"/>
</dbReference>
<dbReference type="Proteomes" id="UP001595805">
    <property type="component" value="Unassembled WGS sequence"/>
</dbReference>
<dbReference type="PROSITE" id="PS51257">
    <property type="entry name" value="PROKAR_LIPOPROTEIN"/>
    <property type="match status" value="1"/>
</dbReference>
<evidence type="ECO:0000313" key="3">
    <source>
        <dbReference type="Proteomes" id="UP001595805"/>
    </source>
</evidence>
<dbReference type="Pfam" id="PF13590">
    <property type="entry name" value="DUF4136"/>
    <property type="match status" value="1"/>
</dbReference>
<gene>
    <name evidence="2" type="ORF">ACFOSV_14300</name>
</gene>
<organism evidence="2 3">
    <name type="scientific">Algoriphagus namhaensis</name>
    <dbReference type="NCBI Taxonomy" id="915353"/>
    <lineage>
        <taxon>Bacteria</taxon>
        <taxon>Pseudomonadati</taxon>
        <taxon>Bacteroidota</taxon>
        <taxon>Cytophagia</taxon>
        <taxon>Cytophagales</taxon>
        <taxon>Cyclobacteriaceae</taxon>
        <taxon>Algoriphagus</taxon>
    </lineage>
</organism>
<sequence>MTYTKFQSISIYLLLALVFTGCSAIDIFKENSEIAPTRNYESFVIVNQEIGMRGFSSQYIDQNVQIRLQENLEKYGMIYEKNTPDVVIRYTSNEDSRSKEILPNPYPTRFWGSRIYDPWMWNPYNPMMNDNRIRIDNYELVQVIVDFIDPTQDKFLMTLTGVTEVSSEKTKEKKVLKTVDKIVERFMTEINSNPKQP</sequence>
<protein>
    <submittedName>
        <fullName evidence="2">DUF4136 domain-containing protein</fullName>
    </submittedName>
</protein>
<name>A0ABV8AWN2_9BACT</name>
<dbReference type="Gene3D" id="3.30.160.670">
    <property type="match status" value="1"/>
</dbReference>
<keyword evidence="3" id="KW-1185">Reference proteome</keyword>
<feature type="domain" description="DUF4136" evidence="1">
    <location>
        <begin position="38"/>
        <end position="186"/>
    </location>
</feature>
<dbReference type="InterPro" id="IPR025411">
    <property type="entry name" value="DUF4136"/>
</dbReference>